<dbReference type="GO" id="GO:0006527">
    <property type="term" value="P:L-arginine catabolic process"/>
    <property type="evidence" value="ECO:0007669"/>
    <property type="project" value="InterPro"/>
</dbReference>
<dbReference type="Gene3D" id="2.40.40.20">
    <property type="match status" value="1"/>
</dbReference>
<dbReference type="EMBL" id="SORE01000019">
    <property type="protein sequence ID" value="TDY43000.1"/>
    <property type="molecule type" value="Genomic_DNA"/>
</dbReference>
<dbReference type="Pfam" id="PF04958">
    <property type="entry name" value="AstA"/>
    <property type="match status" value="1"/>
</dbReference>
<dbReference type="InterPro" id="IPR017650">
    <property type="entry name" value="Arginine_N-succinylTrfase"/>
</dbReference>
<dbReference type="Proteomes" id="UP000295509">
    <property type="component" value="Unassembled WGS sequence"/>
</dbReference>
<dbReference type="OrthoDB" id="21121at2"/>
<dbReference type="GO" id="GO:0008791">
    <property type="term" value="F:arginine N-succinyltransferase activity"/>
    <property type="evidence" value="ECO:0007669"/>
    <property type="project" value="InterPro"/>
</dbReference>
<dbReference type="InterPro" id="IPR007041">
    <property type="entry name" value="Arg_succinylTrfase_AstA/AruG"/>
</dbReference>
<protein>
    <submittedName>
        <fullName evidence="5">Arginine succinyltransferase</fullName>
    </submittedName>
</protein>
<evidence type="ECO:0000256" key="2">
    <source>
        <dbReference type="ARBA" id="ARBA00022679"/>
    </source>
</evidence>
<keyword evidence="6" id="KW-1185">Reference proteome</keyword>
<evidence type="ECO:0000256" key="3">
    <source>
        <dbReference type="ARBA" id="ARBA00023315"/>
    </source>
</evidence>
<keyword evidence="1" id="KW-0056">Arginine metabolism</keyword>
<accession>A0A4R8LIF2</accession>
<dbReference type="AlphaFoldDB" id="A0A4R8LIF2"/>
<evidence type="ECO:0000313" key="6">
    <source>
        <dbReference type="Proteomes" id="UP000295509"/>
    </source>
</evidence>
<keyword evidence="2 5" id="KW-0808">Transferase</keyword>
<dbReference type="Gene3D" id="3.40.630.30">
    <property type="match status" value="1"/>
</dbReference>
<keyword evidence="3" id="KW-0012">Acyltransferase</keyword>
<sequence>MIVVRVVQTDDLDALVALAQETGPGLTSFKPDRNALAARIARSRRTLEDNASPHEQGYLFVMEDTASGDVAGVCGIETAVGLDQPFYNYRVSTVVHASQDLGIWTLMRALNISHDLTGYAEVCSLFLSPRYRAGGVGGLLSRSRFMFIAQFRERFPQRVCAEMRGHFDAQGSSPFWRAVGSHFYQIDFNAADYLSSHGRKSFLAELMPRFPVYVELLPQEAQDCVGLTHSDTLPARKMLEVEGLRYENHVDIFDAGPVLECHIEDLRTVRESVVVPVEIGTARTAPDAPSNASTDARPGARSDAPRSLVSNTSLHDFRVGMVTGVVEHGAFRLTPEAAAALRVTTGDPVRVMPTAHAPKHKQG</sequence>
<dbReference type="PANTHER" id="PTHR30420:SF1">
    <property type="entry name" value="ARGININE N-SUCCINYLTRANSFERASE"/>
    <property type="match status" value="1"/>
</dbReference>
<dbReference type="InterPro" id="IPR016181">
    <property type="entry name" value="Acyl_CoA_acyltransferase"/>
</dbReference>
<organism evidence="5 6">
    <name type="scientific">Paraburkholderia rhizosphaerae</name>
    <dbReference type="NCBI Taxonomy" id="480658"/>
    <lineage>
        <taxon>Bacteria</taxon>
        <taxon>Pseudomonadati</taxon>
        <taxon>Pseudomonadota</taxon>
        <taxon>Betaproteobacteria</taxon>
        <taxon>Burkholderiales</taxon>
        <taxon>Burkholderiaceae</taxon>
        <taxon>Paraburkholderia</taxon>
    </lineage>
</organism>
<feature type="region of interest" description="Disordered" evidence="4">
    <location>
        <begin position="281"/>
        <end position="309"/>
    </location>
</feature>
<dbReference type="NCBIfam" id="TIGR03243">
    <property type="entry name" value="arg_catab_AOST"/>
    <property type="match status" value="1"/>
</dbReference>
<proteinExistence type="predicted"/>
<dbReference type="SUPFAM" id="SSF55729">
    <property type="entry name" value="Acyl-CoA N-acyltransferases (Nat)"/>
    <property type="match status" value="1"/>
</dbReference>
<dbReference type="PANTHER" id="PTHR30420">
    <property type="entry name" value="N-SUCCINYLARGININE DIHYDROLASE"/>
    <property type="match status" value="1"/>
</dbReference>
<evidence type="ECO:0000256" key="4">
    <source>
        <dbReference type="SAM" id="MobiDB-lite"/>
    </source>
</evidence>
<dbReference type="RefSeq" id="WP_134194984.1">
    <property type="nucleotide sequence ID" value="NZ_JBHLUW010000017.1"/>
</dbReference>
<comment type="caution">
    <text evidence="5">The sequence shown here is derived from an EMBL/GenBank/DDBJ whole genome shotgun (WGS) entry which is preliminary data.</text>
</comment>
<gene>
    <name evidence="5" type="ORF">BX592_119118</name>
</gene>
<dbReference type="NCBIfam" id="TIGR03244">
    <property type="entry name" value="arg_catab_AstA"/>
    <property type="match status" value="1"/>
</dbReference>
<evidence type="ECO:0000313" key="5">
    <source>
        <dbReference type="EMBL" id="TDY43000.1"/>
    </source>
</evidence>
<reference evidence="5 6" key="1">
    <citation type="submission" date="2019-03" db="EMBL/GenBank/DDBJ databases">
        <title>Genomic Encyclopedia of Type Strains, Phase III (KMG-III): the genomes of soil and plant-associated and newly described type strains.</title>
        <authorList>
            <person name="Whitman W."/>
        </authorList>
    </citation>
    <scope>NUCLEOTIDE SEQUENCE [LARGE SCALE GENOMIC DNA]</scope>
    <source>
        <strain evidence="5 6">LMG 29544</strain>
    </source>
</reference>
<name>A0A4R8LIF2_9BURK</name>
<evidence type="ECO:0000256" key="1">
    <source>
        <dbReference type="ARBA" id="ARBA00022503"/>
    </source>
</evidence>